<dbReference type="EMBL" id="PFAH01000010">
    <property type="protein sequence ID" value="PIR97765.1"/>
    <property type="molecule type" value="Genomic_DNA"/>
</dbReference>
<sequence>MNKKLWLIFLAVVILTLILVVNFKTITNGPAEPTVSEVEQGVDQEFFGEDDLGTTPDLDENLEEFAE</sequence>
<feature type="region of interest" description="Disordered" evidence="1">
    <location>
        <begin position="47"/>
        <end position="67"/>
    </location>
</feature>
<evidence type="ECO:0000256" key="1">
    <source>
        <dbReference type="SAM" id="MobiDB-lite"/>
    </source>
</evidence>
<name>A0A2H0VF87_9BACT</name>
<evidence type="ECO:0000313" key="3">
    <source>
        <dbReference type="Proteomes" id="UP000231466"/>
    </source>
</evidence>
<comment type="caution">
    <text evidence="2">The sequence shown here is derived from an EMBL/GenBank/DDBJ whole genome shotgun (WGS) entry which is preliminary data.</text>
</comment>
<accession>A0A2H0VF87</accession>
<dbReference type="Proteomes" id="UP000231466">
    <property type="component" value="Unassembled WGS sequence"/>
</dbReference>
<protein>
    <submittedName>
        <fullName evidence="2">Uncharacterized protein</fullName>
    </submittedName>
</protein>
<organism evidence="2 3">
    <name type="scientific">Candidatus Colwellbacteria bacterium CG10_big_fil_rev_8_21_14_0_10_42_22</name>
    <dbReference type="NCBI Taxonomy" id="1974540"/>
    <lineage>
        <taxon>Bacteria</taxon>
        <taxon>Candidatus Colwelliibacteriota</taxon>
    </lineage>
</organism>
<gene>
    <name evidence="2" type="ORF">COT89_03250</name>
</gene>
<reference evidence="3" key="1">
    <citation type="submission" date="2017-09" db="EMBL/GenBank/DDBJ databases">
        <title>Depth-based differentiation of microbial function through sediment-hosted aquifers and enrichment of novel symbionts in the deep terrestrial subsurface.</title>
        <authorList>
            <person name="Probst A.J."/>
            <person name="Ladd B."/>
            <person name="Jarett J.K."/>
            <person name="Geller-Mcgrath D.E."/>
            <person name="Sieber C.M.K."/>
            <person name="Emerson J.B."/>
            <person name="Anantharaman K."/>
            <person name="Thomas B.C."/>
            <person name="Malmstrom R."/>
            <person name="Stieglmeier M."/>
            <person name="Klingl A."/>
            <person name="Woyke T."/>
            <person name="Ryan C.M."/>
            <person name="Banfield J.F."/>
        </authorList>
    </citation>
    <scope>NUCLEOTIDE SEQUENCE [LARGE SCALE GENOMIC DNA]</scope>
</reference>
<proteinExistence type="predicted"/>
<evidence type="ECO:0000313" key="2">
    <source>
        <dbReference type="EMBL" id="PIR97765.1"/>
    </source>
</evidence>
<dbReference type="AlphaFoldDB" id="A0A2H0VF87"/>